<dbReference type="Gene3D" id="3.30.420.10">
    <property type="entry name" value="Ribonuclease H-like superfamily/Ribonuclease H"/>
    <property type="match status" value="1"/>
</dbReference>
<keyword evidence="1" id="KW-0540">Nuclease</keyword>
<comment type="caution">
    <text evidence="5">The sequence shown here is derived from an EMBL/GenBank/DDBJ whole genome shotgun (WGS) entry which is preliminary data.</text>
</comment>
<dbReference type="GO" id="GO:0006260">
    <property type="term" value="P:DNA replication"/>
    <property type="evidence" value="ECO:0007669"/>
    <property type="project" value="InterPro"/>
</dbReference>
<evidence type="ECO:0000256" key="3">
    <source>
        <dbReference type="ARBA" id="ARBA00022839"/>
    </source>
</evidence>
<proteinExistence type="predicted"/>
<dbReference type="AlphaFoldDB" id="A0A839TUC5"/>
<dbReference type="InterPro" id="IPR006054">
    <property type="entry name" value="DnaQ"/>
</dbReference>
<dbReference type="InterPro" id="IPR012337">
    <property type="entry name" value="RNaseH-like_sf"/>
</dbReference>
<keyword evidence="5" id="KW-0808">Transferase</keyword>
<gene>
    <name evidence="5" type="ORF">FHS19_003554</name>
</gene>
<dbReference type="FunFam" id="3.30.420.10:FF:000045">
    <property type="entry name" value="3'-5' exonuclease DinG"/>
    <property type="match status" value="1"/>
</dbReference>
<reference evidence="5 6" key="1">
    <citation type="submission" date="2020-08" db="EMBL/GenBank/DDBJ databases">
        <title>Genomic Encyclopedia of Type Strains, Phase III (KMG-III): the genomes of soil and plant-associated and newly described type strains.</title>
        <authorList>
            <person name="Whitman W."/>
        </authorList>
    </citation>
    <scope>NUCLEOTIDE SEQUENCE [LARGE SCALE GENOMIC DNA]</scope>
    <source>
        <strain evidence="5 6">CECT 5831</strain>
    </source>
</reference>
<dbReference type="PANTHER" id="PTHR30231">
    <property type="entry name" value="DNA POLYMERASE III SUBUNIT EPSILON"/>
    <property type="match status" value="1"/>
</dbReference>
<dbReference type="GO" id="GO:0003887">
    <property type="term" value="F:DNA-directed DNA polymerase activity"/>
    <property type="evidence" value="ECO:0007669"/>
    <property type="project" value="UniProtKB-EC"/>
</dbReference>
<evidence type="ECO:0000256" key="1">
    <source>
        <dbReference type="ARBA" id="ARBA00022722"/>
    </source>
</evidence>
<dbReference type="NCBIfam" id="NF005836">
    <property type="entry name" value="PRK07740.1"/>
    <property type="match status" value="1"/>
</dbReference>
<dbReference type="SMART" id="SM00479">
    <property type="entry name" value="EXOIII"/>
    <property type="match status" value="1"/>
</dbReference>
<dbReference type="SUPFAM" id="SSF53098">
    <property type="entry name" value="Ribonuclease H-like"/>
    <property type="match status" value="1"/>
</dbReference>
<keyword evidence="5" id="KW-0548">Nucleotidyltransferase</keyword>
<accession>A0A839TUC5</accession>
<evidence type="ECO:0000256" key="2">
    <source>
        <dbReference type="ARBA" id="ARBA00022801"/>
    </source>
</evidence>
<protein>
    <submittedName>
        <fullName evidence="5">DNA polymerase-3 subunit epsilon</fullName>
        <ecNumber evidence="5">2.7.7.7</ecNumber>
    </submittedName>
</protein>
<dbReference type="GO" id="GO:0003677">
    <property type="term" value="F:DNA binding"/>
    <property type="evidence" value="ECO:0007669"/>
    <property type="project" value="InterPro"/>
</dbReference>
<keyword evidence="3" id="KW-0269">Exonuclease</keyword>
<dbReference type="RefSeq" id="WP_183583148.1">
    <property type="nucleotide sequence ID" value="NZ_JACHXJ010000003.1"/>
</dbReference>
<evidence type="ECO:0000259" key="4">
    <source>
        <dbReference type="SMART" id="SM00479"/>
    </source>
</evidence>
<evidence type="ECO:0000313" key="5">
    <source>
        <dbReference type="EMBL" id="MBB3128879.1"/>
    </source>
</evidence>
<organism evidence="5 6">
    <name type="scientific">Paenibacillus rhizosphaerae</name>
    <dbReference type="NCBI Taxonomy" id="297318"/>
    <lineage>
        <taxon>Bacteria</taxon>
        <taxon>Bacillati</taxon>
        <taxon>Bacillota</taxon>
        <taxon>Bacilli</taxon>
        <taxon>Bacillales</taxon>
        <taxon>Paenibacillaceae</taxon>
        <taxon>Paenibacillus</taxon>
    </lineage>
</organism>
<dbReference type="EMBL" id="JACHXJ010000003">
    <property type="protein sequence ID" value="MBB3128879.1"/>
    <property type="molecule type" value="Genomic_DNA"/>
</dbReference>
<dbReference type="Pfam" id="PF00929">
    <property type="entry name" value="RNase_T"/>
    <property type="match status" value="1"/>
</dbReference>
<dbReference type="InterPro" id="IPR013520">
    <property type="entry name" value="Ribonucl_H"/>
</dbReference>
<dbReference type="Proteomes" id="UP000517523">
    <property type="component" value="Unassembled WGS sequence"/>
</dbReference>
<dbReference type="NCBIfam" id="TIGR00573">
    <property type="entry name" value="dnaq"/>
    <property type="match status" value="1"/>
</dbReference>
<dbReference type="InterPro" id="IPR036397">
    <property type="entry name" value="RNaseH_sf"/>
</dbReference>
<dbReference type="CDD" id="cd06127">
    <property type="entry name" value="DEDDh"/>
    <property type="match status" value="1"/>
</dbReference>
<sequence length="246" mass="27418">MKTPERGNSGFWSLLRQGGMPSAIASVMGGSSAQQMAFIRSLMREQRRPEVLHTPLSELETVVFDLETTGFNVQQGDEILSIGALRVKGGEIKDDESFYSLVQCKRPVPSHITGLTGITQAMINEAPPLMDGLHGFMNFVGGRVLVAHASAHDKSFLNAALWKTSKVNLSHRVIDTMMIARWLEPQRASFALDDLLMAKNIPIEGRHHALEDAKMTAKLWVMYLRDISRRRQVETLGDLYAYLSHA</sequence>
<dbReference type="GO" id="GO:0005829">
    <property type="term" value="C:cytosol"/>
    <property type="evidence" value="ECO:0007669"/>
    <property type="project" value="TreeGrafter"/>
</dbReference>
<dbReference type="EC" id="2.7.7.7" evidence="5"/>
<feature type="domain" description="Exonuclease" evidence="4">
    <location>
        <begin position="60"/>
        <end position="229"/>
    </location>
</feature>
<dbReference type="PANTHER" id="PTHR30231:SF4">
    <property type="entry name" value="PROTEIN NEN2"/>
    <property type="match status" value="1"/>
</dbReference>
<name>A0A839TUC5_9BACL</name>
<keyword evidence="2" id="KW-0378">Hydrolase</keyword>
<evidence type="ECO:0000313" key="6">
    <source>
        <dbReference type="Proteomes" id="UP000517523"/>
    </source>
</evidence>
<dbReference type="GO" id="GO:0008408">
    <property type="term" value="F:3'-5' exonuclease activity"/>
    <property type="evidence" value="ECO:0007669"/>
    <property type="project" value="TreeGrafter"/>
</dbReference>